<comment type="similarity">
    <text evidence="18">Belongs to the NnrE/AIBP family.</text>
</comment>
<evidence type="ECO:0000256" key="1">
    <source>
        <dbReference type="ARBA" id="ARBA00000013"/>
    </source>
</evidence>
<organism evidence="22 23">
    <name type="scientific">Candidatus Dojkabacteria bacterium</name>
    <dbReference type="NCBI Taxonomy" id="2099670"/>
    <lineage>
        <taxon>Bacteria</taxon>
        <taxon>Candidatus Dojkabacteria</taxon>
    </lineage>
</organism>
<dbReference type="Proteomes" id="UP000783287">
    <property type="component" value="Unassembled WGS sequence"/>
</dbReference>
<proteinExistence type="inferred from homology"/>
<evidence type="ECO:0000259" key="20">
    <source>
        <dbReference type="PROSITE" id="PS51383"/>
    </source>
</evidence>
<evidence type="ECO:0000256" key="9">
    <source>
        <dbReference type="ARBA" id="ARBA00022958"/>
    </source>
</evidence>
<evidence type="ECO:0000256" key="18">
    <source>
        <dbReference type="HAMAP-Rule" id="MF_01966"/>
    </source>
</evidence>
<keyword evidence="6 17" id="KW-0547">Nucleotide-binding</keyword>
<dbReference type="PROSITE" id="PS51385">
    <property type="entry name" value="YJEF_N"/>
    <property type="match status" value="1"/>
</dbReference>
<feature type="domain" description="YjeF C-terminal" evidence="20">
    <location>
        <begin position="226"/>
        <end position="499"/>
    </location>
</feature>
<dbReference type="AlphaFoldDB" id="A0A955RIX1"/>
<keyword evidence="12 17" id="KW-0456">Lyase</keyword>
<dbReference type="InterPro" id="IPR017953">
    <property type="entry name" value="Carbohydrate_kinase_pred_CS"/>
</dbReference>
<dbReference type="SUPFAM" id="SSF64153">
    <property type="entry name" value="YjeF N-terminal domain-like"/>
    <property type="match status" value="1"/>
</dbReference>
<comment type="similarity">
    <text evidence="17">Belongs to the NnrD/CARKD family.</text>
</comment>
<dbReference type="NCBIfam" id="TIGR00196">
    <property type="entry name" value="yjeF_cterm"/>
    <property type="match status" value="1"/>
</dbReference>
<evidence type="ECO:0000256" key="2">
    <source>
        <dbReference type="ARBA" id="ARBA00000909"/>
    </source>
</evidence>
<dbReference type="InterPro" id="IPR029056">
    <property type="entry name" value="Ribokinase-like"/>
</dbReference>
<evidence type="ECO:0000256" key="6">
    <source>
        <dbReference type="ARBA" id="ARBA00022741"/>
    </source>
</evidence>
<evidence type="ECO:0000256" key="13">
    <source>
        <dbReference type="ARBA" id="ARBA00023268"/>
    </source>
</evidence>
<keyword evidence="7 17" id="KW-0067">ATP-binding</keyword>
<comment type="catalytic activity">
    <reaction evidence="16 17 19">
        <text>(6S)-NADPHX + ADP = AMP + phosphate + NADPH + H(+)</text>
        <dbReference type="Rhea" id="RHEA:32235"/>
        <dbReference type="ChEBI" id="CHEBI:15378"/>
        <dbReference type="ChEBI" id="CHEBI:43474"/>
        <dbReference type="ChEBI" id="CHEBI:57783"/>
        <dbReference type="ChEBI" id="CHEBI:64076"/>
        <dbReference type="ChEBI" id="CHEBI:456215"/>
        <dbReference type="ChEBI" id="CHEBI:456216"/>
        <dbReference type="EC" id="4.2.1.136"/>
    </reaction>
</comment>
<dbReference type="GO" id="GO:0110051">
    <property type="term" value="P:metabolite repair"/>
    <property type="evidence" value="ECO:0007669"/>
    <property type="project" value="TreeGrafter"/>
</dbReference>
<evidence type="ECO:0000256" key="19">
    <source>
        <dbReference type="PIRNR" id="PIRNR017184"/>
    </source>
</evidence>
<feature type="binding site" evidence="18">
    <location>
        <position position="58"/>
    </location>
    <ligand>
        <name>K(+)</name>
        <dbReference type="ChEBI" id="CHEBI:29103"/>
    </ligand>
</feature>
<dbReference type="GO" id="GO:0046496">
    <property type="term" value="P:nicotinamide nucleotide metabolic process"/>
    <property type="evidence" value="ECO:0007669"/>
    <property type="project" value="UniProtKB-UniRule"/>
</dbReference>
<feature type="binding site" evidence="17">
    <location>
        <begin position="410"/>
        <end position="414"/>
    </location>
    <ligand>
        <name>AMP</name>
        <dbReference type="ChEBI" id="CHEBI:456215"/>
    </ligand>
</feature>
<comment type="catalytic activity">
    <reaction evidence="15 17 19">
        <text>(6S)-NADHX + ADP = AMP + phosphate + NADH + H(+)</text>
        <dbReference type="Rhea" id="RHEA:32223"/>
        <dbReference type="ChEBI" id="CHEBI:15378"/>
        <dbReference type="ChEBI" id="CHEBI:43474"/>
        <dbReference type="ChEBI" id="CHEBI:57945"/>
        <dbReference type="ChEBI" id="CHEBI:64074"/>
        <dbReference type="ChEBI" id="CHEBI:456215"/>
        <dbReference type="ChEBI" id="CHEBI:456216"/>
        <dbReference type="EC" id="4.2.1.136"/>
    </reaction>
</comment>
<keyword evidence="13" id="KW-0511">Multifunctional enzyme</keyword>
<dbReference type="EMBL" id="JAGQLK010000058">
    <property type="protein sequence ID" value="MCA9383351.1"/>
    <property type="molecule type" value="Genomic_DNA"/>
</dbReference>
<comment type="similarity">
    <text evidence="3 19">In the N-terminal section; belongs to the NnrE/AIBP family.</text>
</comment>
<keyword evidence="5 18" id="KW-0479">Metal-binding</keyword>
<feature type="binding site" evidence="17">
    <location>
        <position position="439"/>
    </location>
    <ligand>
        <name>AMP</name>
        <dbReference type="ChEBI" id="CHEBI:456215"/>
    </ligand>
</feature>
<comment type="cofactor">
    <cofactor evidence="18 19">
        <name>K(+)</name>
        <dbReference type="ChEBI" id="CHEBI:29103"/>
    </cofactor>
    <text evidence="18 19">Binds 1 potassium ion per subunit.</text>
</comment>
<reference evidence="22" key="2">
    <citation type="journal article" date="2021" name="Microbiome">
        <title>Successional dynamics and alternative stable states in a saline activated sludge microbial community over 9 years.</title>
        <authorList>
            <person name="Wang Y."/>
            <person name="Ye J."/>
            <person name="Ju F."/>
            <person name="Liu L."/>
            <person name="Boyd J.A."/>
            <person name="Deng Y."/>
            <person name="Parks D.H."/>
            <person name="Jiang X."/>
            <person name="Yin X."/>
            <person name="Woodcroft B.J."/>
            <person name="Tyson G.W."/>
            <person name="Hugenholtz P."/>
            <person name="Polz M.F."/>
            <person name="Zhang T."/>
        </authorList>
    </citation>
    <scope>NUCLEOTIDE SEQUENCE</scope>
    <source>
        <strain evidence="22">HKST-UBA14</strain>
    </source>
</reference>
<evidence type="ECO:0000256" key="12">
    <source>
        <dbReference type="ARBA" id="ARBA00023239"/>
    </source>
</evidence>
<accession>A0A955RIX1</accession>
<dbReference type="GO" id="GO:0052856">
    <property type="term" value="F:NAD(P)HX epimerase activity"/>
    <property type="evidence" value="ECO:0007669"/>
    <property type="project" value="UniProtKB-UniRule"/>
</dbReference>
<dbReference type="PIRSF" id="PIRSF017184">
    <property type="entry name" value="Nnr"/>
    <property type="match status" value="1"/>
</dbReference>
<keyword evidence="11 18" id="KW-0413">Isomerase</keyword>
<feature type="binding site" evidence="18">
    <location>
        <begin position="57"/>
        <end position="61"/>
    </location>
    <ligand>
        <name>(6S)-NADPHX</name>
        <dbReference type="ChEBI" id="CHEBI:64076"/>
    </ligand>
</feature>
<name>A0A955RIX1_9BACT</name>
<dbReference type="HAMAP" id="MF_01966">
    <property type="entry name" value="NADHX_epimerase"/>
    <property type="match status" value="1"/>
</dbReference>
<feature type="binding site" evidence="18">
    <location>
        <position position="159"/>
    </location>
    <ligand>
        <name>(6S)-NADPHX</name>
        <dbReference type="ChEBI" id="CHEBI:64076"/>
    </ligand>
</feature>
<dbReference type="InterPro" id="IPR000631">
    <property type="entry name" value="CARKD"/>
</dbReference>
<evidence type="ECO:0000313" key="22">
    <source>
        <dbReference type="EMBL" id="MCA9383351.1"/>
    </source>
</evidence>
<comment type="catalytic activity">
    <reaction evidence="2 18 19">
        <text>(6R)-NADPHX = (6S)-NADPHX</text>
        <dbReference type="Rhea" id="RHEA:32227"/>
        <dbReference type="ChEBI" id="CHEBI:64076"/>
        <dbReference type="ChEBI" id="CHEBI:64077"/>
        <dbReference type="EC" id="5.1.99.6"/>
    </reaction>
</comment>
<dbReference type="PANTHER" id="PTHR12592">
    <property type="entry name" value="ATP-DEPENDENT (S)-NAD(P)H-HYDRATE DEHYDRATASE FAMILY MEMBER"/>
    <property type="match status" value="1"/>
</dbReference>
<comment type="function">
    <text evidence="17">Catalyzes the dehydration of the S-form of NAD(P)HX at the expense of ADP, which is converted to AMP. Together with NAD(P)HX epimerase, which catalyzes the epimerization of the S- and R-forms, the enzyme allows the repair of both epimers of NAD(P)HX, a damaged form of NAD(P)H that is a result of enzymatic or heat-dependent hydration.</text>
</comment>
<feature type="binding site" evidence="17">
    <location>
        <position position="375"/>
    </location>
    <ligand>
        <name>(6S)-NADPHX</name>
        <dbReference type="ChEBI" id="CHEBI:64076"/>
    </ligand>
</feature>
<dbReference type="SUPFAM" id="SSF53613">
    <property type="entry name" value="Ribokinase-like"/>
    <property type="match status" value="1"/>
</dbReference>
<comment type="caution">
    <text evidence="22">The sequence shown here is derived from an EMBL/GenBank/DDBJ whole genome shotgun (WGS) entry which is preliminary data.</text>
</comment>
<evidence type="ECO:0000256" key="14">
    <source>
        <dbReference type="ARBA" id="ARBA00025153"/>
    </source>
</evidence>
<feature type="binding site" evidence="18">
    <location>
        <position position="162"/>
    </location>
    <ligand>
        <name>K(+)</name>
        <dbReference type="ChEBI" id="CHEBI:29103"/>
    </ligand>
</feature>
<sequence length="500" mass="54937">MKILSAQQLRELEQATLNNQPISNVDLMERVGKAFVSWFTEVIQSNSSIAILVGKGNNGGDGLVIARLLRNKGYQVEVHIIEHREKASDAFVTNLNRIEEETDIYIGHVQDIQHLVDLSDYIVIDAMLGMGINKPLVGLLKSIVEQVNKNVTELVISVDMPTGLVDDGKTELAVEADFTFSYEVPKISFMLAENYRYVGEWLCRSIQLDADTLESLEAKYIYLEEEFVSEIYGLYPRGKFDHKGMFGHCLIVAGSIGMIGSSILTAKSCLKSGAGLVTVHLPSLGYIPMQTSLPDVIVSSDHSQTNISKIPLDQKYNVICVGPGLGKEVETKRALLDTIKHAQVPLVLDADALNIMATEKDWIDYLPKYSVLTPHMKEFKRLFGDLGEGVERIEQLRHIAAERQIYICLKGAHTAVATPEGVIYFNDTGNPGMAVGGSGDVLAGVISSLIAQEWKISHAVLFGVYLHGLAGDLCAYDMSEEGVTASDIINYLPDAFLELS</sequence>
<dbReference type="Gene3D" id="3.40.1190.20">
    <property type="match status" value="1"/>
</dbReference>
<evidence type="ECO:0000256" key="11">
    <source>
        <dbReference type="ARBA" id="ARBA00023235"/>
    </source>
</evidence>
<dbReference type="GO" id="GO:0052855">
    <property type="term" value="F:ADP-dependent NAD(P)H-hydrate dehydratase activity"/>
    <property type="evidence" value="ECO:0007669"/>
    <property type="project" value="UniProtKB-UniRule"/>
</dbReference>
<feature type="binding site" evidence="17">
    <location>
        <position position="440"/>
    </location>
    <ligand>
        <name>(6S)-NADPHX</name>
        <dbReference type="ChEBI" id="CHEBI:64076"/>
    </ligand>
</feature>
<dbReference type="Pfam" id="PF01256">
    <property type="entry name" value="Carb_kinase"/>
    <property type="match status" value="1"/>
</dbReference>
<evidence type="ECO:0000256" key="5">
    <source>
        <dbReference type="ARBA" id="ARBA00022723"/>
    </source>
</evidence>
<keyword evidence="8 17" id="KW-0521">NADP</keyword>
<gene>
    <name evidence="18" type="primary">nnrE</name>
    <name evidence="17" type="synonym">nnrD</name>
    <name evidence="22" type="ORF">KC909_03225</name>
</gene>
<feature type="binding site" evidence="17">
    <location>
        <position position="324"/>
    </location>
    <ligand>
        <name>(6S)-NADPHX</name>
        <dbReference type="ChEBI" id="CHEBI:64076"/>
    </ligand>
</feature>
<comment type="cofactor">
    <cofactor evidence="17">
        <name>Mg(2+)</name>
        <dbReference type="ChEBI" id="CHEBI:18420"/>
    </cofactor>
</comment>
<evidence type="ECO:0000256" key="3">
    <source>
        <dbReference type="ARBA" id="ARBA00006001"/>
    </source>
</evidence>
<dbReference type="PANTHER" id="PTHR12592:SF0">
    <property type="entry name" value="ATP-DEPENDENT (S)-NAD(P)H-HYDRATE DEHYDRATASE"/>
    <property type="match status" value="1"/>
</dbReference>
<keyword evidence="10 17" id="KW-0520">NAD</keyword>
<comment type="catalytic activity">
    <reaction evidence="1 18 19">
        <text>(6R)-NADHX = (6S)-NADHX</text>
        <dbReference type="Rhea" id="RHEA:32215"/>
        <dbReference type="ChEBI" id="CHEBI:64074"/>
        <dbReference type="ChEBI" id="CHEBI:64075"/>
        <dbReference type="EC" id="5.1.99.6"/>
    </reaction>
</comment>
<evidence type="ECO:0000259" key="21">
    <source>
        <dbReference type="PROSITE" id="PS51385"/>
    </source>
</evidence>
<reference evidence="22" key="1">
    <citation type="submission" date="2020-04" db="EMBL/GenBank/DDBJ databases">
        <authorList>
            <person name="Zhang T."/>
        </authorList>
    </citation>
    <scope>NUCLEOTIDE SEQUENCE</scope>
    <source>
        <strain evidence="22">HKST-UBA14</strain>
    </source>
</reference>
<dbReference type="InterPro" id="IPR004443">
    <property type="entry name" value="YjeF_N_dom"/>
</dbReference>
<dbReference type="GO" id="GO:0005524">
    <property type="term" value="F:ATP binding"/>
    <property type="evidence" value="ECO:0007669"/>
    <property type="project" value="UniProtKB-UniRule"/>
</dbReference>
<evidence type="ECO:0000256" key="16">
    <source>
        <dbReference type="ARBA" id="ARBA00049209"/>
    </source>
</evidence>
<dbReference type="EC" id="5.1.99.6" evidence="19"/>
<comment type="similarity">
    <text evidence="4 19">In the C-terminal section; belongs to the NnrD/CARKD family.</text>
</comment>
<dbReference type="CDD" id="cd01171">
    <property type="entry name" value="YXKO-related"/>
    <property type="match status" value="1"/>
</dbReference>
<dbReference type="InterPro" id="IPR030677">
    <property type="entry name" value="Nnr"/>
</dbReference>
<comment type="subunit">
    <text evidence="17">Homotetramer.</text>
</comment>
<feature type="binding site" evidence="18">
    <location>
        <position position="125"/>
    </location>
    <ligand>
        <name>K(+)</name>
        <dbReference type="ChEBI" id="CHEBI:29103"/>
    </ligand>
</feature>
<protein>
    <recommendedName>
        <fullName evidence="19">Bifunctional NAD(P)H-hydrate repair enzyme</fullName>
    </recommendedName>
    <alternativeName>
        <fullName evidence="19">Nicotinamide nucleotide repair protein</fullName>
    </alternativeName>
    <domain>
        <recommendedName>
            <fullName evidence="19">ADP-dependent (S)-NAD(P)H-hydrate dehydratase</fullName>
            <ecNumber evidence="19">4.2.1.136</ecNumber>
        </recommendedName>
        <alternativeName>
            <fullName evidence="19">ADP-dependent NAD(P)HX dehydratase</fullName>
        </alternativeName>
    </domain>
    <domain>
        <recommendedName>
            <fullName evidence="19">NAD(P)H-hydrate epimerase</fullName>
            <ecNumber evidence="19">5.1.99.6</ecNumber>
        </recommendedName>
    </domain>
</protein>
<dbReference type="PROSITE" id="PS51383">
    <property type="entry name" value="YJEF_C_3"/>
    <property type="match status" value="1"/>
</dbReference>
<comment type="function">
    <text evidence="18">Catalyzes the epimerization of the S- and R-forms of NAD(P)HX, a damaged form of NAD(P)H that is a result of enzymatic or heat-dependent hydration. This is a prerequisite for the S-specific NAD(P)H-hydrate dehydratase to allow the repair of both epimers of NAD(P)HX.</text>
</comment>
<feature type="binding site" evidence="18">
    <location>
        <begin position="129"/>
        <end position="135"/>
    </location>
    <ligand>
        <name>(6S)-NADPHX</name>
        <dbReference type="ChEBI" id="CHEBI:64076"/>
    </ligand>
</feature>
<dbReference type="InterPro" id="IPR036652">
    <property type="entry name" value="YjeF_N_dom_sf"/>
</dbReference>
<dbReference type="GO" id="GO:0046872">
    <property type="term" value="F:metal ion binding"/>
    <property type="evidence" value="ECO:0007669"/>
    <property type="project" value="UniProtKB-UniRule"/>
</dbReference>
<dbReference type="Gene3D" id="3.40.50.10260">
    <property type="entry name" value="YjeF N-terminal domain"/>
    <property type="match status" value="1"/>
</dbReference>
<dbReference type="EC" id="4.2.1.136" evidence="19"/>
<dbReference type="Pfam" id="PF03853">
    <property type="entry name" value="YjeF_N"/>
    <property type="match status" value="1"/>
</dbReference>
<evidence type="ECO:0000256" key="4">
    <source>
        <dbReference type="ARBA" id="ARBA00009524"/>
    </source>
</evidence>
<feature type="domain" description="YjeF N-terminal" evidence="21">
    <location>
        <begin position="9"/>
        <end position="214"/>
    </location>
</feature>
<evidence type="ECO:0000256" key="10">
    <source>
        <dbReference type="ARBA" id="ARBA00023027"/>
    </source>
</evidence>
<evidence type="ECO:0000313" key="23">
    <source>
        <dbReference type="Proteomes" id="UP000783287"/>
    </source>
</evidence>
<evidence type="ECO:0000256" key="8">
    <source>
        <dbReference type="ARBA" id="ARBA00022857"/>
    </source>
</evidence>
<dbReference type="NCBIfam" id="TIGR00197">
    <property type="entry name" value="yjeF_nterm"/>
    <property type="match status" value="1"/>
</dbReference>
<comment type="caution">
    <text evidence="17">Lacks conserved residue(s) required for the propagation of feature annotation.</text>
</comment>
<evidence type="ECO:0000256" key="15">
    <source>
        <dbReference type="ARBA" id="ARBA00048238"/>
    </source>
</evidence>
<evidence type="ECO:0000256" key="17">
    <source>
        <dbReference type="HAMAP-Rule" id="MF_01965"/>
    </source>
</evidence>
<keyword evidence="9 18" id="KW-0630">Potassium</keyword>
<dbReference type="HAMAP" id="MF_01965">
    <property type="entry name" value="NADHX_dehydratase"/>
    <property type="match status" value="1"/>
</dbReference>
<evidence type="ECO:0000256" key="7">
    <source>
        <dbReference type="ARBA" id="ARBA00022840"/>
    </source>
</evidence>
<comment type="function">
    <text evidence="14 19">Bifunctional enzyme that catalyzes the epimerization of the S- and R-forms of NAD(P)HX and the dehydration of the S-form of NAD(P)HX at the expense of ADP, which is converted to AMP. This allows the repair of both epimers of NAD(P)HX, a damaged form of NAD(P)H that is a result of enzymatic or heat-dependent hydration.</text>
</comment>
<dbReference type="PROSITE" id="PS01050">
    <property type="entry name" value="YJEF_C_2"/>
    <property type="match status" value="1"/>
</dbReference>